<accession>A0A9E2W2T2</accession>
<keyword evidence="3" id="KW-1185">Reference proteome</keyword>
<keyword evidence="1 2" id="KW-0378">Hydrolase</keyword>
<sequence>MKRALATIFLGLGSVAFSPVKSQTTQLSWSQRAGNTIMQAWPDSLVKEGAHEARWTYDLGVMYEGLRGLWYNTGNGDYFKFIEKRMDFFVNNDGSIKTYKQDEYNIDNILLGRSVLTAFRVTDKEKYYKAVVNLREQLKSQPRTNDGGFWHKKRYPYQMWLDGLYMGEPFYVEYAAQFNDTAAFNDIAKQFILMEEHSRDNKTGLMYHGWDESKEQKWADKTTGRSPNFWARAMGWYGAALVDVLETFPVNHPKRKALVDILTRYAAAIQKVQDAKTGLWWDVLDKPNVKPNYFEASAACQFVYTYAKGVRLGLLPQSYLSVAQKGYKGILAEFVKSDGKDGMYLDGTVSVSGLGGNPYRDGSFDYYMSEKVVRNDQKGLGAFLQMSNEMDIAAMPKPGKGKTVLLDSYFNNEAKKDAAGITRPFHYKWEELRYEGFSIWGHTFKSAGASLATLNVAPTAANLKKANVYIIVDPDTKAETASPNYMDETSAQNIYNWVKNGGVLVMMMNDSANTEFAHFNILADKFGIHFNPDLRNHVIGNAIEPGIMTIPAGDKIFTNTKKVYLKDICTMTLKTPAKAHFTDKGDVIMAVAKVGKGTVFAVGDPWLYNEYTDGRKHNDDINNYAAAKDLAKWLLQEAPAK</sequence>
<dbReference type="InterPro" id="IPR010905">
    <property type="entry name" value="Glyco_hydro_88"/>
</dbReference>
<evidence type="ECO:0000256" key="1">
    <source>
        <dbReference type="ARBA" id="ARBA00022801"/>
    </source>
</evidence>
<dbReference type="PANTHER" id="PTHR33886">
    <property type="entry name" value="UNSATURATED RHAMNOGALACTURONAN HYDROLASE (EUROFUNG)"/>
    <property type="match status" value="1"/>
</dbReference>
<dbReference type="InterPro" id="IPR052043">
    <property type="entry name" value="PolySaccharide_Degr_Enz"/>
</dbReference>
<dbReference type="RefSeq" id="WP_217791321.1">
    <property type="nucleotide sequence ID" value="NZ_JAHSPG010000006.1"/>
</dbReference>
<reference evidence="2" key="1">
    <citation type="submission" date="2021-06" db="EMBL/GenBank/DDBJ databases">
        <authorList>
            <person name="Huq M.A."/>
        </authorList>
    </citation>
    <scope>NUCLEOTIDE SEQUENCE</scope>
    <source>
        <strain evidence="2">MAH-26</strain>
    </source>
</reference>
<protein>
    <submittedName>
        <fullName evidence="2">Glycoside hydrolase family 88 protein</fullName>
    </submittedName>
</protein>
<evidence type="ECO:0000313" key="3">
    <source>
        <dbReference type="Proteomes" id="UP000812270"/>
    </source>
</evidence>
<dbReference type="Proteomes" id="UP000812270">
    <property type="component" value="Unassembled WGS sequence"/>
</dbReference>
<proteinExistence type="predicted"/>
<dbReference type="GO" id="GO:0016787">
    <property type="term" value="F:hydrolase activity"/>
    <property type="evidence" value="ECO:0007669"/>
    <property type="project" value="UniProtKB-KW"/>
</dbReference>
<dbReference type="AlphaFoldDB" id="A0A9E2W2T2"/>
<dbReference type="Pfam" id="PF07470">
    <property type="entry name" value="Glyco_hydro_88"/>
    <property type="match status" value="1"/>
</dbReference>
<comment type="caution">
    <text evidence="2">The sequence shown here is derived from an EMBL/GenBank/DDBJ whole genome shotgun (WGS) entry which is preliminary data.</text>
</comment>
<dbReference type="EMBL" id="JAHSPG010000006">
    <property type="protein sequence ID" value="MBV4357675.1"/>
    <property type="molecule type" value="Genomic_DNA"/>
</dbReference>
<evidence type="ECO:0000313" key="2">
    <source>
        <dbReference type="EMBL" id="MBV4357675.1"/>
    </source>
</evidence>
<gene>
    <name evidence="2" type="ORF">KTO63_10985</name>
</gene>
<organism evidence="2 3">
    <name type="scientific">Pinibacter aurantiacus</name>
    <dbReference type="NCBI Taxonomy" id="2851599"/>
    <lineage>
        <taxon>Bacteria</taxon>
        <taxon>Pseudomonadati</taxon>
        <taxon>Bacteroidota</taxon>
        <taxon>Chitinophagia</taxon>
        <taxon>Chitinophagales</taxon>
        <taxon>Chitinophagaceae</taxon>
        <taxon>Pinibacter</taxon>
    </lineage>
</organism>
<name>A0A9E2W2T2_9BACT</name>
<dbReference type="PANTHER" id="PTHR33886:SF8">
    <property type="entry name" value="UNSATURATED RHAMNOGALACTURONAN HYDROLASE (EUROFUNG)"/>
    <property type="match status" value="1"/>
</dbReference>